<dbReference type="VEuPathDB" id="CryptoDB:Vbra_13088"/>
<protein>
    <recommendedName>
        <fullName evidence="2">DUF1279 domain-containing protein</fullName>
    </recommendedName>
</protein>
<dbReference type="OrthoDB" id="426386at2759"/>
<name>A0A0G4ETS3_VITBC</name>
<dbReference type="OMA" id="IHTNETG"/>
<feature type="domain" description="DUF1279" evidence="2">
    <location>
        <begin position="115"/>
        <end position="194"/>
    </location>
</feature>
<dbReference type="InterPro" id="IPR009688">
    <property type="entry name" value="FAM210A/B-like_dom"/>
</dbReference>
<evidence type="ECO:0000313" key="4">
    <source>
        <dbReference type="Proteomes" id="UP000041254"/>
    </source>
</evidence>
<organism evidence="3 4">
    <name type="scientific">Vitrella brassicaformis (strain CCMP3155)</name>
    <dbReference type="NCBI Taxonomy" id="1169540"/>
    <lineage>
        <taxon>Eukaryota</taxon>
        <taxon>Sar</taxon>
        <taxon>Alveolata</taxon>
        <taxon>Colpodellida</taxon>
        <taxon>Vitrellaceae</taxon>
        <taxon>Vitrella</taxon>
    </lineage>
</organism>
<keyword evidence="1" id="KW-0732">Signal</keyword>
<dbReference type="EMBL" id="CDMY01000305">
    <property type="protein sequence ID" value="CEM01453.1"/>
    <property type="molecule type" value="Genomic_DNA"/>
</dbReference>
<accession>A0A0G4ETS3</accession>
<dbReference type="PANTHER" id="PTHR21377:SF20">
    <property type="entry name" value="OS04G0416000 PROTEIN"/>
    <property type="match status" value="1"/>
</dbReference>
<feature type="chain" id="PRO_5005187604" description="DUF1279 domain-containing protein" evidence="1">
    <location>
        <begin position="25"/>
        <end position="214"/>
    </location>
</feature>
<evidence type="ECO:0000259" key="2">
    <source>
        <dbReference type="Pfam" id="PF06916"/>
    </source>
</evidence>
<dbReference type="Pfam" id="PF06916">
    <property type="entry name" value="FAM210A-B_dom"/>
    <property type="match status" value="1"/>
</dbReference>
<proteinExistence type="predicted"/>
<sequence length="214" mass="23339">MQPASLLSAFLFILGLVLPSAIHAYVSPPRLLSRRQLPPSEKVAVTDASSRRWDLQPSRGRLFHMAVNQDQAEKKEEAKISPDEATKKYGLEYGLWRTFRDKKGEPGSRRASAGELLKKYGSAYLITSISLTLVSLVVNYYLVDIGVDVPALLAKIGIQVGALGDKAGTFAIAYALHKAESPIRFPPTVALTPVVARFLGKEVKEDESAESSEA</sequence>
<gene>
    <name evidence="3" type="ORF">Vbra_13088</name>
</gene>
<feature type="signal peptide" evidence="1">
    <location>
        <begin position="1"/>
        <end position="24"/>
    </location>
</feature>
<evidence type="ECO:0000256" key="1">
    <source>
        <dbReference type="SAM" id="SignalP"/>
    </source>
</evidence>
<keyword evidence="4" id="KW-1185">Reference proteome</keyword>
<evidence type="ECO:0000313" key="3">
    <source>
        <dbReference type="EMBL" id="CEM01453.1"/>
    </source>
</evidence>
<dbReference type="InterPro" id="IPR045866">
    <property type="entry name" value="FAM210A/B-like"/>
</dbReference>
<dbReference type="InParanoid" id="A0A0G4ETS3"/>
<dbReference type="Proteomes" id="UP000041254">
    <property type="component" value="Unassembled WGS sequence"/>
</dbReference>
<dbReference type="STRING" id="1169540.A0A0G4ETS3"/>
<reference evidence="3 4" key="1">
    <citation type="submission" date="2014-11" db="EMBL/GenBank/DDBJ databases">
        <authorList>
            <person name="Zhu J."/>
            <person name="Qi W."/>
            <person name="Song R."/>
        </authorList>
    </citation>
    <scope>NUCLEOTIDE SEQUENCE [LARGE SCALE GENOMIC DNA]</scope>
</reference>
<dbReference type="GO" id="GO:0005739">
    <property type="term" value="C:mitochondrion"/>
    <property type="evidence" value="ECO:0007669"/>
    <property type="project" value="TreeGrafter"/>
</dbReference>
<dbReference type="AlphaFoldDB" id="A0A0G4ETS3"/>
<dbReference type="PANTHER" id="PTHR21377">
    <property type="entry name" value="PROTEIN FAM210B, MITOCHONDRIAL"/>
    <property type="match status" value="1"/>
</dbReference>